<dbReference type="RefSeq" id="WP_311829675.1">
    <property type="nucleotide sequence ID" value="NZ_JARQAJ010000002.1"/>
</dbReference>
<organism evidence="5 6">
    <name type="scientific">Enterococcus xiangfangensis</name>
    <dbReference type="NCBI Taxonomy" id="1296537"/>
    <lineage>
        <taxon>Bacteria</taxon>
        <taxon>Bacillati</taxon>
        <taxon>Bacillota</taxon>
        <taxon>Bacilli</taxon>
        <taxon>Lactobacillales</taxon>
        <taxon>Enterococcaceae</taxon>
        <taxon>Enterococcus</taxon>
    </lineage>
</organism>
<dbReference type="SMART" id="SM00530">
    <property type="entry name" value="HTH_XRE"/>
    <property type="match status" value="1"/>
</dbReference>
<dbReference type="PANTHER" id="PTHR46797:SF23">
    <property type="entry name" value="HTH-TYPE TRANSCRIPTIONAL REGULATOR SUTR"/>
    <property type="match status" value="1"/>
</dbReference>
<dbReference type="InterPro" id="IPR013096">
    <property type="entry name" value="Cupin_2"/>
</dbReference>
<evidence type="ECO:0000256" key="2">
    <source>
        <dbReference type="ARBA" id="ARBA00023125"/>
    </source>
</evidence>
<keyword evidence="2" id="KW-0238">DNA-binding</keyword>
<feature type="domain" description="HTH cro/C1-type" evidence="4">
    <location>
        <begin position="12"/>
        <end position="66"/>
    </location>
</feature>
<dbReference type="Pfam" id="PF07883">
    <property type="entry name" value="Cupin_2"/>
    <property type="match status" value="1"/>
</dbReference>
<accession>A0ABU3F926</accession>
<gene>
    <name evidence="5" type="ORF">P7H27_05195</name>
</gene>
<dbReference type="CDD" id="cd00093">
    <property type="entry name" value="HTH_XRE"/>
    <property type="match status" value="1"/>
</dbReference>
<evidence type="ECO:0000256" key="3">
    <source>
        <dbReference type="ARBA" id="ARBA00023163"/>
    </source>
</evidence>
<name>A0ABU3F926_9ENTE</name>
<dbReference type="InterPro" id="IPR014710">
    <property type="entry name" value="RmlC-like_jellyroll"/>
</dbReference>
<dbReference type="PROSITE" id="PS50943">
    <property type="entry name" value="HTH_CROC1"/>
    <property type="match status" value="1"/>
</dbReference>
<dbReference type="Gene3D" id="2.60.120.10">
    <property type="entry name" value="Jelly Rolls"/>
    <property type="match status" value="1"/>
</dbReference>
<dbReference type="Gene3D" id="1.10.260.40">
    <property type="entry name" value="lambda repressor-like DNA-binding domains"/>
    <property type="match status" value="1"/>
</dbReference>
<protein>
    <submittedName>
        <fullName evidence="5">XRE family transcriptional regulator</fullName>
    </submittedName>
</protein>
<dbReference type="InterPro" id="IPR011051">
    <property type="entry name" value="RmlC_Cupin_sf"/>
</dbReference>
<sequence length="188" mass="21510">MTEINQTFSNNLKQYREKRNLSLDNIASLTGVSKSMLAQIEKGSANPTINTVWKIANGLKISFTELMTAPEEDFEVVREEKLSVLTEDDGHYRNYPIFPFNDQRGFEIYRIELDPGAFLQAEPHPSGTQEFITVFAGEIEVEFLDQKLIAKAGEGIRFKADTKHSYHNPSDKLTTINMVIWYETQKDI</sequence>
<dbReference type="Pfam" id="PF01381">
    <property type="entry name" value="HTH_3"/>
    <property type="match status" value="1"/>
</dbReference>
<evidence type="ECO:0000259" key="4">
    <source>
        <dbReference type="PROSITE" id="PS50943"/>
    </source>
</evidence>
<dbReference type="SUPFAM" id="SSF47413">
    <property type="entry name" value="lambda repressor-like DNA-binding domains"/>
    <property type="match status" value="1"/>
</dbReference>
<dbReference type="CDD" id="cd02209">
    <property type="entry name" value="cupin_XRE_C"/>
    <property type="match status" value="1"/>
</dbReference>
<dbReference type="SUPFAM" id="SSF51182">
    <property type="entry name" value="RmlC-like cupins"/>
    <property type="match status" value="1"/>
</dbReference>
<dbReference type="InterPro" id="IPR010982">
    <property type="entry name" value="Lambda_DNA-bd_dom_sf"/>
</dbReference>
<dbReference type="InterPro" id="IPR050807">
    <property type="entry name" value="TransReg_Diox_bact_type"/>
</dbReference>
<dbReference type="EMBL" id="JARQAJ010000002">
    <property type="protein sequence ID" value="MDT2759154.1"/>
    <property type="molecule type" value="Genomic_DNA"/>
</dbReference>
<dbReference type="Proteomes" id="UP001181046">
    <property type="component" value="Unassembled WGS sequence"/>
</dbReference>
<keyword evidence="6" id="KW-1185">Reference proteome</keyword>
<comment type="caution">
    <text evidence="5">The sequence shown here is derived from an EMBL/GenBank/DDBJ whole genome shotgun (WGS) entry which is preliminary data.</text>
</comment>
<evidence type="ECO:0000313" key="6">
    <source>
        <dbReference type="Proteomes" id="UP001181046"/>
    </source>
</evidence>
<dbReference type="InterPro" id="IPR001387">
    <property type="entry name" value="Cro/C1-type_HTH"/>
</dbReference>
<keyword evidence="1" id="KW-0805">Transcription regulation</keyword>
<reference evidence="5" key="1">
    <citation type="submission" date="2023-03" db="EMBL/GenBank/DDBJ databases">
        <authorList>
            <person name="Shen W."/>
            <person name="Cai J."/>
        </authorList>
    </citation>
    <scope>NUCLEOTIDE SEQUENCE</scope>
    <source>
        <strain evidence="5">P66-3</strain>
    </source>
</reference>
<dbReference type="PANTHER" id="PTHR46797">
    <property type="entry name" value="HTH-TYPE TRANSCRIPTIONAL REGULATOR"/>
    <property type="match status" value="1"/>
</dbReference>
<keyword evidence="3" id="KW-0804">Transcription</keyword>
<evidence type="ECO:0000313" key="5">
    <source>
        <dbReference type="EMBL" id="MDT2759154.1"/>
    </source>
</evidence>
<proteinExistence type="predicted"/>
<evidence type="ECO:0000256" key="1">
    <source>
        <dbReference type="ARBA" id="ARBA00023015"/>
    </source>
</evidence>